<evidence type="ECO:0008006" key="3">
    <source>
        <dbReference type="Google" id="ProtNLM"/>
    </source>
</evidence>
<name>A0ABW5TX41_9SPHI</name>
<evidence type="ECO:0000313" key="1">
    <source>
        <dbReference type="EMBL" id="MFD2733411.1"/>
    </source>
</evidence>
<dbReference type="EMBL" id="JBHULV010000053">
    <property type="protein sequence ID" value="MFD2733411.1"/>
    <property type="molecule type" value="Genomic_DNA"/>
</dbReference>
<gene>
    <name evidence="1" type="ORF">ACFSSE_17005</name>
</gene>
<evidence type="ECO:0000313" key="2">
    <source>
        <dbReference type="Proteomes" id="UP001597546"/>
    </source>
</evidence>
<comment type="caution">
    <text evidence="1">The sequence shown here is derived from an EMBL/GenBank/DDBJ whole genome shotgun (WGS) entry which is preliminary data.</text>
</comment>
<reference evidence="2" key="1">
    <citation type="journal article" date="2019" name="Int. J. Syst. Evol. Microbiol.">
        <title>The Global Catalogue of Microorganisms (GCM) 10K type strain sequencing project: providing services to taxonomists for standard genome sequencing and annotation.</title>
        <authorList>
            <consortium name="The Broad Institute Genomics Platform"/>
            <consortium name="The Broad Institute Genome Sequencing Center for Infectious Disease"/>
            <person name="Wu L."/>
            <person name="Ma J."/>
        </authorList>
    </citation>
    <scope>NUCLEOTIDE SEQUENCE [LARGE SCALE GENOMIC DNA]</scope>
    <source>
        <strain evidence="2">KCTC 42456</strain>
    </source>
</reference>
<organism evidence="1 2">
    <name type="scientific">Pedobacter alpinus</name>
    <dbReference type="NCBI Taxonomy" id="1590643"/>
    <lineage>
        <taxon>Bacteria</taxon>
        <taxon>Pseudomonadati</taxon>
        <taxon>Bacteroidota</taxon>
        <taxon>Sphingobacteriia</taxon>
        <taxon>Sphingobacteriales</taxon>
        <taxon>Sphingobacteriaceae</taxon>
        <taxon>Pedobacter</taxon>
    </lineage>
</organism>
<proteinExistence type="predicted"/>
<sequence length="257" mass="28148">MKKLIIALLLFTSVKVYSQANFSRIGVGINGVITAAYTGLTFGISDLPGLAGFNAKKGITTNKSKVIGGSLDYYFTPFIIGGIEYNQVQLKDGPDKHNRAFISDFSSIEIRGNVAVGQFIDFSYSPFLYAIRNVNAGFGIGFISGKNNVLPYDATKLVSDPDPYPRRMHANDLGKSEFSSVISLPLSVGYNLNLYNAYQEVKFVIGFNYKMVFTSSDDLDGFADDASVGFQNNAKDVYTSYGISLKYLFGPTGLYFK</sequence>
<protein>
    <recommendedName>
        <fullName evidence="3">Outer membrane protein beta-barrel domain-containing protein</fullName>
    </recommendedName>
</protein>
<dbReference type="RefSeq" id="WP_379044252.1">
    <property type="nucleotide sequence ID" value="NZ_JBHSKW010000039.1"/>
</dbReference>
<dbReference type="Proteomes" id="UP001597546">
    <property type="component" value="Unassembled WGS sequence"/>
</dbReference>
<keyword evidence="2" id="KW-1185">Reference proteome</keyword>
<accession>A0ABW5TX41</accession>